<comment type="caution">
    <text evidence="1">The sequence shown here is derived from an EMBL/GenBank/DDBJ whole genome shotgun (WGS) entry which is preliminary data.</text>
</comment>
<proteinExistence type="predicted"/>
<accession>K1XZ46</accession>
<dbReference type="Gene3D" id="3.60.15.10">
    <property type="entry name" value="Ribonuclease Z/Hydroxyacylglutathione hydrolase-like"/>
    <property type="match status" value="1"/>
</dbReference>
<evidence type="ECO:0000313" key="1">
    <source>
        <dbReference type="EMBL" id="EKD30221.1"/>
    </source>
</evidence>
<reference evidence="1" key="1">
    <citation type="journal article" date="2012" name="Science">
        <title>Fermentation, hydrogen, and sulfur metabolism in multiple uncultivated bacterial phyla.</title>
        <authorList>
            <person name="Wrighton K.C."/>
            <person name="Thomas B.C."/>
            <person name="Sharon I."/>
            <person name="Miller C.S."/>
            <person name="Castelle C.J."/>
            <person name="VerBerkmoes N.C."/>
            <person name="Wilkins M.J."/>
            <person name="Hettich R.L."/>
            <person name="Lipton M.S."/>
            <person name="Williams K.H."/>
            <person name="Long P.E."/>
            <person name="Banfield J.F."/>
        </authorList>
    </citation>
    <scope>NUCLEOTIDE SEQUENCE [LARGE SCALE GENOMIC DNA]</scope>
</reference>
<gene>
    <name evidence="1" type="ORF">ACD_78C00115G0005</name>
</gene>
<name>K1XZ46_9BACT</name>
<protein>
    <submittedName>
        <fullName evidence="1">Uncharacterized protein</fullName>
    </submittedName>
</protein>
<organism evidence="1">
    <name type="scientific">uncultured bacterium</name>
    <name type="common">gcode 4</name>
    <dbReference type="NCBI Taxonomy" id="1234023"/>
    <lineage>
        <taxon>Bacteria</taxon>
        <taxon>environmental samples</taxon>
    </lineage>
</organism>
<dbReference type="AlphaFoldDB" id="K1XZ46"/>
<dbReference type="EMBL" id="AMFJ01034115">
    <property type="protein sequence ID" value="EKD30221.1"/>
    <property type="molecule type" value="Genomic_DNA"/>
</dbReference>
<sequence>MDITSRNNQLVITSEKKEIIFQGPTSIVLDGMIIDFHGEYEKSGFLATFHEVEGGPLFTLRVEGKNIAYVPTDTLEITEKVVDFLGNIDILILPGDKNATKIFENLEARMVVPYGEETPIFLSSLGQNIEMVEKYKTKEGDFEGEATVFVRVGN</sequence>
<dbReference type="InterPro" id="IPR036866">
    <property type="entry name" value="RibonucZ/Hydroxyglut_hydro"/>
</dbReference>